<feature type="domain" description="FAD-binding" evidence="6">
    <location>
        <begin position="4"/>
        <end position="352"/>
    </location>
</feature>
<dbReference type="PANTHER" id="PTHR13789:SF215">
    <property type="entry name" value="FAD-BINDING DOMAIN-CONTAINING PROTEIN-RELATED"/>
    <property type="match status" value="1"/>
</dbReference>
<dbReference type="GO" id="GO:0004497">
    <property type="term" value="F:monooxygenase activity"/>
    <property type="evidence" value="ECO:0007669"/>
    <property type="project" value="UniProtKB-KW"/>
</dbReference>
<evidence type="ECO:0000256" key="4">
    <source>
        <dbReference type="ARBA" id="ARBA00023002"/>
    </source>
</evidence>
<dbReference type="InterPro" id="IPR050493">
    <property type="entry name" value="FAD-dep_Monooxygenase_BioMet"/>
</dbReference>
<evidence type="ECO:0000313" key="7">
    <source>
        <dbReference type="EMBL" id="KAF4632817.1"/>
    </source>
</evidence>
<dbReference type="InterPro" id="IPR002938">
    <property type="entry name" value="FAD-bd"/>
</dbReference>
<evidence type="ECO:0000259" key="6">
    <source>
        <dbReference type="Pfam" id="PF01494"/>
    </source>
</evidence>
<keyword evidence="5" id="KW-0503">Monooxygenase</keyword>
<keyword evidence="8" id="KW-1185">Reference proteome</keyword>
<dbReference type="EMBL" id="JAAMPI010000314">
    <property type="protein sequence ID" value="KAF4632817.1"/>
    <property type="molecule type" value="Genomic_DNA"/>
</dbReference>
<name>A0A8H4W3W8_9HELO</name>
<protein>
    <recommendedName>
        <fullName evidence="6">FAD-binding domain-containing protein</fullName>
    </recommendedName>
</protein>
<evidence type="ECO:0000256" key="2">
    <source>
        <dbReference type="ARBA" id="ARBA00022630"/>
    </source>
</evidence>
<evidence type="ECO:0000256" key="3">
    <source>
        <dbReference type="ARBA" id="ARBA00022827"/>
    </source>
</evidence>
<dbReference type="Pfam" id="PF01494">
    <property type="entry name" value="FAD_binding_3"/>
    <property type="match status" value="1"/>
</dbReference>
<dbReference type="GO" id="GO:0071949">
    <property type="term" value="F:FAD binding"/>
    <property type="evidence" value="ECO:0007669"/>
    <property type="project" value="InterPro"/>
</dbReference>
<comment type="similarity">
    <text evidence="1">Belongs to the paxM FAD-dependent monooxygenase family.</text>
</comment>
<keyword evidence="3" id="KW-0274">FAD</keyword>
<reference evidence="7 8" key="1">
    <citation type="submission" date="2020-03" db="EMBL/GenBank/DDBJ databases">
        <title>Draft Genome Sequence of Cudoniella acicularis.</title>
        <authorList>
            <person name="Buettner E."/>
            <person name="Kellner H."/>
        </authorList>
    </citation>
    <scope>NUCLEOTIDE SEQUENCE [LARGE SCALE GENOMIC DNA]</scope>
    <source>
        <strain evidence="7 8">DSM 108380</strain>
    </source>
</reference>
<dbReference type="PRINTS" id="PR00420">
    <property type="entry name" value="RNGMNOXGNASE"/>
</dbReference>
<organism evidence="7 8">
    <name type="scientific">Cudoniella acicularis</name>
    <dbReference type="NCBI Taxonomy" id="354080"/>
    <lineage>
        <taxon>Eukaryota</taxon>
        <taxon>Fungi</taxon>
        <taxon>Dikarya</taxon>
        <taxon>Ascomycota</taxon>
        <taxon>Pezizomycotina</taxon>
        <taxon>Leotiomycetes</taxon>
        <taxon>Helotiales</taxon>
        <taxon>Tricladiaceae</taxon>
        <taxon>Cudoniella</taxon>
    </lineage>
</organism>
<dbReference type="OrthoDB" id="9993796at2759"/>
<dbReference type="PANTHER" id="PTHR13789">
    <property type="entry name" value="MONOOXYGENASE"/>
    <property type="match status" value="1"/>
</dbReference>
<proteinExistence type="inferred from homology"/>
<accession>A0A8H4W3W8</accession>
<gene>
    <name evidence="7" type="ORF">G7Y89_g5306</name>
</gene>
<evidence type="ECO:0000256" key="1">
    <source>
        <dbReference type="ARBA" id="ARBA00007992"/>
    </source>
</evidence>
<dbReference type="InterPro" id="IPR036188">
    <property type="entry name" value="FAD/NAD-bd_sf"/>
</dbReference>
<dbReference type="Gene3D" id="3.50.50.60">
    <property type="entry name" value="FAD/NAD(P)-binding domain"/>
    <property type="match status" value="1"/>
</dbReference>
<dbReference type="AlphaFoldDB" id="A0A8H4W3W8"/>
<sequence>MPLKIIIVGAGIAGLSAGIALRQAGCKVEIFEKSHFAAEIGAALMVTSNGARVLSHLGFSFSAARAVRADTWRVMHGDTIKPIENGTVDLGSAERQFGVPVWSVHRVDLHNELLRLATTEKGHGRPVQIHLASEVVAASADGFITLKDSTRHTADLIVAADGLHSVLKRVVLEQEATPPLPTGLSAFRFLIDTQALLDSDALSATLERKGTGATLLADTKEKDIAKERHIMCSEVQNFVGIHPTREVVDDDADATKISMLQEFNHFAPEVLEIMAQSSNVKRWPLFIHEPLTTWFKGRVLLIGDAAHPMLPFGGQGANMAIEDGGTLGYLFKGVEDPNEIPDRLRLFELARKSRASRVQVLSKVRASREKEVEEELRRYADPPGSSVPTNMIERTVHDYGFDVFKKCDEVLNSYKDELVKQNM</sequence>
<keyword evidence="4" id="KW-0560">Oxidoreductase</keyword>
<evidence type="ECO:0000313" key="8">
    <source>
        <dbReference type="Proteomes" id="UP000566819"/>
    </source>
</evidence>
<keyword evidence="2" id="KW-0285">Flavoprotein</keyword>
<comment type="caution">
    <text evidence="7">The sequence shown here is derived from an EMBL/GenBank/DDBJ whole genome shotgun (WGS) entry which is preliminary data.</text>
</comment>
<evidence type="ECO:0000256" key="5">
    <source>
        <dbReference type="ARBA" id="ARBA00023033"/>
    </source>
</evidence>
<dbReference type="Proteomes" id="UP000566819">
    <property type="component" value="Unassembled WGS sequence"/>
</dbReference>
<dbReference type="SUPFAM" id="SSF51905">
    <property type="entry name" value="FAD/NAD(P)-binding domain"/>
    <property type="match status" value="1"/>
</dbReference>